<dbReference type="InterPro" id="IPR050991">
    <property type="entry name" value="ECM_Regulatory_Proteins"/>
</dbReference>
<sequence>MSYVHIPTGWDGDAWSGATLQSDEGWLWLDGTQVQNNAWNDGEPNGNGFCSRFEGSSVFLYESLCSETQPTLCQVVPAPSAPILTVLDTTSSSLNVTWTKDSDVISKYIVTCNSAADEFNSTVYNVTTLVVTGLLCNTEYRVTVTAYTDINNFASSSEVNATTNDEVPGKPVIQQIDQDDNNPTKLVVSWTEAEYKCSEGLLNYQITWQTGDYTLRNNTLDGTTYNYTITNLLSDTMYTVSVAGRSDTGILGPMDSEIVNTTSTALCQKKTRFPEICSLWRAGN</sequence>
<evidence type="ECO:0000259" key="3">
    <source>
        <dbReference type="PROSITE" id="PS50853"/>
    </source>
</evidence>
<dbReference type="SMART" id="SM00060">
    <property type="entry name" value="FN3"/>
    <property type="match status" value="2"/>
</dbReference>
<evidence type="ECO:0000259" key="2">
    <source>
        <dbReference type="PROSITE" id="PS50041"/>
    </source>
</evidence>
<dbReference type="InterPro" id="IPR036116">
    <property type="entry name" value="FN3_sf"/>
</dbReference>
<evidence type="ECO:0000313" key="4">
    <source>
        <dbReference type="EMBL" id="CAL4176411.1"/>
    </source>
</evidence>
<organism evidence="4 5">
    <name type="scientific">Meganyctiphanes norvegica</name>
    <name type="common">Northern krill</name>
    <name type="synonym">Thysanopoda norvegica</name>
    <dbReference type="NCBI Taxonomy" id="48144"/>
    <lineage>
        <taxon>Eukaryota</taxon>
        <taxon>Metazoa</taxon>
        <taxon>Ecdysozoa</taxon>
        <taxon>Arthropoda</taxon>
        <taxon>Crustacea</taxon>
        <taxon>Multicrustacea</taxon>
        <taxon>Malacostraca</taxon>
        <taxon>Eumalacostraca</taxon>
        <taxon>Eucarida</taxon>
        <taxon>Euphausiacea</taxon>
        <taxon>Euphausiidae</taxon>
        <taxon>Meganyctiphanes</taxon>
    </lineage>
</organism>
<dbReference type="PROSITE" id="PS50853">
    <property type="entry name" value="FN3"/>
    <property type="match status" value="2"/>
</dbReference>
<dbReference type="EMBL" id="CAXKWB010054981">
    <property type="protein sequence ID" value="CAL4176411.1"/>
    <property type="molecule type" value="Genomic_DNA"/>
</dbReference>
<keyword evidence="1" id="KW-0677">Repeat</keyword>
<dbReference type="Gene3D" id="2.60.40.10">
    <property type="entry name" value="Immunoglobulins"/>
    <property type="match status" value="2"/>
</dbReference>
<dbReference type="Proteomes" id="UP001497623">
    <property type="component" value="Unassembled WGS sequence"/>
</dbReference>
<dbReference type="InterPro" id="IPR003961">
    <property type="entry name" value="FN3_dom"/>
</dbReference>
<dbReference type="PANTHER" id="PTHR46708">
    <property type="entry name" value="TENASCIN"/>
    <property type="match status" value="1"/>
</dbReference>
<dbReference type="PROSITE" id="PS50041">
    <property type="entry name" value="C_TYPE_LECTIN_2"/>
    <property type="match status" value="1"/>
</dbReference>
<proteinExistence type="predicted"/>
<feature type="non-terminal residue" evidence="4">
    <location>
        <position position="284"/>
    </location>
</feature>
<feature type="domain" description="Fibronectin type-III" evidence="3">
    <location>
        <begin position="78"/>
        <end position="166"/>
    </location>
</feature>
<dbReference type="SUPFAM" id="SSF49265">
    <property type="entry name" value="Fibronectin type III"/>
    <property type="match status" value="1"/>
</dbReference>
<dbReference type="CDD" id="cd00063">
    <property type="entry name" value="FN3"/>
    <property type="match status" value="2"/>
</dbReference>
<dbReference type="InterPro" id="IPR016186">
    <property type="entry name" value="C-type_lectin-like/link_sf"/>
</dbReference>
<accession>A0AAV2S9B6</accession>
<evidence type="ECO:0000313" key="5">
    <source>
        <dbReference type="Proteomes" id="UP001497623"/>
    </source>
</evidence>
<dbReference type="InterPro" id="IPR013783">
    <property type="entry name" value="Ig-like_fold"/>
</dbReference>
<dbReference type="Gene3D" id="3.10.100.10">
    <property type="entry name" value="Mannose-Binding Protein A, subunit A"/>
    <property type="match status" value="1"/>
</dbReference>
<dbReference type="Pfam" id="PF00041">
    <property type="entry name" value="fn3"/>
    <property type="match status" value="2"/>
</dbReference>
<feature type="domain" description="Fibronectin type-III" evidence="3">
    <location>
        <begin position="167"/>
        <end position="265"/>
    </location>
</feature>
<comment type="caution">
    <text evidence="4">The sequence shown here is derived from an EMBL/GenBank/DDBJ whole genome shotgun (WGS) entry which is preliminary data.</text>
</comment>
<gene>
    <name evidence="4" type="ORF">MNOR_LOCUS34790</name>
</gene>
<evidence type="ECO:0000256" key="1">
    <source>
        <dbReference type="ARBA" id="ARBA00022737"/>
    </source>
</evidence>
<dbReference type="InterPro" id="IPR001304">
    <property type="entry name" value="C-type_lectin-like"/>
</dbReference>
<dbReference type="PANTHER" id="PTHR46708:SF2">
    <property type="entry name" value="FIBRONECTIN TYPE-III DOMAIN-CONTAINING PROTEIN"/>
    <property type="match status" value="1"/>
</dbReference>
<keyword evidence="5" id="KW-1185">Reference proteome</keyword>
<dbReference type="SUPFAM" id="SSF56436">
    <property type="entry name" value="C-type lectin-like"/>
    <property type="match status" value="1"/>
</dbReference>
<protein>
    <submittedName>
        <fullName evidence="4">Uncharacterized protein</fullName>
    </submittedName>
</protein>
<feature type="domain" description="C-type lectin" evidence="2">
    <location>
        <begin position="15"/>
        <end position="74"/>
    </location>
</feature>
<dbReference type="AlphaFoldDB" id="A0AAV2S9B6"/>
<name>A0AAV2S9B6_MEGNR</name>
<reference evidence="4 5" key="1">
    <citation type="submission" date="2024-05" db="EMBL/GenBank/DDBJ databases">
        <authorList>
            <person name="Wallberg A."/>
        </authorList>
    </citation>
    <scope>NUCLEOTIDE SEQUENCE [LARGE SCALE GENOMIC DNA]</scope>
</reference>
<dbReference type="InterPro" id="IPR016187">
    <property type="entry name" value="CTDL_fold"/>
</dbReference>